<dbReference type="InterPro" id="IPR011013">
    <property type="entry name" value="Gal_mutarotase_sf_dom"/>
</dbReference>
<dbReference type="AlphaFoldDB" id="A0A6J2YQE8"/>
<evidence type="ECO:0000256" key="9">
    <source>
        <dbReference type="RuleBase" id="RU361185"/>
    </source>
</evidence>
<dbReference type="SUPFAM" id="SSF74650">
    <property type="entry name" value="Galactose mutarotase-like"/>
    <property type="match status" value="1"/>
</dbReference>
<dbReference type="RefSeq" id="XP_030765567.1">
    <property type="nucleotide sequence ID" value="XM_030909707.1"/>
</dbReference>
<feature type="domain" description="P-type" evidence="11">
    <location>
        <begin position="152"/>
        <end position="211"/>
    </location>
</feature>
<dbReference type="GeneID" id="115889651"/>
<dbReference type="Pfam" id="PF13802">
    <property type="entry name" value="Gal_mutarotas_2"/>
    <property type="match status" value="1"/>
</dbReference>
<protein>
    <submittedName>
        <fullName evidence="13">Lysosomal alpha-glucosidase-like</fullName>
    </submittedName>
</protein>
<dbReference type="Proteomes" id="UP000504635">
    <property type="component" value="Unplaced"/>
</dbReference>
<reference evidence="13" key="1">
    <citation type="submission" date="2025-08" db="UniProtKB">
        <authorList>
            <consortium name="RefSeq"/>
        </authorList>
    </citation>
    <scope>IDENTIFICATION</scope>
    <source>
        <tissue evidence="13">Gonads</tissue>
    </source>
</reference>
<comment type="subcellular location">
    <subcellularLocation>
        <location evidence="1">Membrane</location>
    </subcellularLocation>
</comment>
<dbReference type="Pfam" id="PF21365">
    <property type="entry name" value="Glyco_hydro_31_3rd"/>
    <property type="match status" value="1"/>
</dbReference>
<evidence type="ECO:0000259" key="11">
    <source>
        <dbReference type="PROSITE" id="PS51448"/>
    </source>
</evidence>
<dbReference type="InterPro" id="IPR017853">
    <property type="entry name" value="GH"/>
</dbReference>
<dbReference type="FunFam" id="2.60.40.1180:FF:000001">
    <property type="entry name" value="Maltase-glucoamylase, intestinal"/>
    <property type="match status" value="1"/>
</dbReference>
<dbReference type="SUPFAM" id="SSF51445">
    <property type="entry name" value="(Trans)glycosidases"/>
    <property type="match status" value="1"/>
</dbReference>
<dbReference type="PROSITE" id="PS00707">
    <property type="entry name" value="GLYCOSYL_HYDROL_F31_2"/>
    <property type="match status" value="1"/>
</dbReference>
<dbReference type="SUPFAM" id="SSF51011">
    <property type="entry name" value="Glycosyl hydrolase domain"/>
    <property type="match status" value="1"/>
</dbReference>
<dbReference type="Gene3D" id="3.20.20.80">
    <property type="entry name" value="Glycosidases"/>
    <property type="match status" value="1"/>
</dbReference>
<evidence type="ECO:0000256" key="5">
    <source>
        <dbReference type="ARBA" id="ARBA00023157"/>
    </source>
</evidence>
<dbReference type="SMART" id="SM00018">
    <property type="entry name" value="PD"/>
    <property type="match status" value="1"/>
</dbReference>
<comment type="similarity">
    <text evidence="2 9">Belongs to the glycosyl hydrolase 31 family.</text>
</comment>
<dbReference type="Pfam" id="PF00088">
    <property type="entry name" value="Trefoil"/>
    <property type="match status" value="1"/>
</dbReference>
<dbReference type="GO" id="GO:0004558">
    <property type="term" value="F:alpha-1,4-glucosidase activity"/>
    <property type="evidence" value="ECO:0007669"/>
    <property type="project" value="TreeGrafter"/>
</dbReference>
<accession>A0A6J2YQE8</accession>
<evidence type="ECO:0000313" key="13">
    <source>
        <dbReference type="RefSeq" id="XP_030765567.1"/>
    </source>
</evidence>
<evidence type="ECO:0000256" key="8">
    <source>
        <dbReference type="PROSITE-ProRule" id="PRU00779"/>
    </source>
</evidence>
<keyword evidence="12" id="KW-1185">Reference proteome</keyword>
<keyword evidence="3 9" id="KW-0378">Hydrolase</keyword>
<keyword evidence="5" id="KW-1015">Disulfide bond</keyword>
<dbReference type="FunFam" id="2.60.40.1180:FF:000005">
    <property type="entry name" value="Maltase-glucoamylase, intestinal"/>
    <property type="match status" value="1"/>
</dbReference>
<dbReference type="CDD" id="cd06602">
    <property type="entry name" value="GH31_MGAM_SI_GAA"/>
    <property type="match status" value="1"/>
</dbReference>
<dbReference type="InterPro" id="IPR044913">
    <property type="entry name" value="P_trefoil_dom_sf"/>
</dbReference>
<dbReference type="PANTHER" id="PTHR22762:SF131">
    <property type="entry name" value="GLYCOSIDE HYDROLASE FAMILY 31 N-TERMINAL DOMAIN-CONTAINING PROTEIN"/>
    <property type="match status" value="1"/>
</dbReference>
<sequence>MKIRNIISSFRANRGRKLTLSNSVSFEDFCNEVPPERYPRLKESSLNSSFDISPVKDRPTNYERFARDEDMEFTSSRPSLATVLLFIILSAVFLILPIIYLLNCFDIIYEHQNIKHNPILSPDSSELNTEVQDAAQLSKPISLPSPPAPDYDQCGLTAHDYRFDCYPEGGADQNSCEARGCCWLSTETKARAKNTSKIRQNIAMPYCFYPPNYNTYKFVNVSETAFGLVAYLQRSYQSGYPNDVEVIQLIVKYETENRLHIKIVDPLNIRYEPAYPELPIVDTAAENLNYIFELDTFKAGFKVVRKSDNATLFDANNFLNFIYADQFLQISSNLPSKYVYGIGEHTSTLLLDVGWSRFTQWNHDAPPSENLNLYGAHSFYLGMENSSNSHGVFLFNSNGQDILLQPAPAITFRAIGGVLDFYFFLGPTPSDVIEQYTDLIGRPYMPPFWGLGFHLCKYGIKTLNATRETMEKNIAAGVPLDTQWNDLDYMNANKDFTYDKDAFNGLPEFVEDLHKRGMHYIPLIDPGVSGSEEAGTYPPYDEGIKLDIFVQNSSGQTFIGKVWNRESTVWPDFTDPNTVDYWTLMLKNFHDEVAFDGAWIDMNEPSNFLSGTADGCPESTLENPPYLPAVDGGVLYYKTLCMTAKQKAGLHYNVHNLYGFTEAIITSFAMAEIRGKRPMVISRSTFAGHGHYAGHWSGDVFSTWDGLRQSIPHLLSFSLYGIPLMGADICGFNYNTTVALCNRWQQLGAFYPFSRNHNTDDGIPQDPVSMGELVVKSTIKALTVRYELLPYLYSLFYRAHVDGDTVARPLFFEFPKDQNTWTVDTEFLWGGGLLIVPVLEIDATSVVGYLPEGIWYNYYTNNSTQSKGENVTLDAPLDTIPVLVRGGYILPQQDAKQTTTASRKTKLKLLVASNEDGEASGELFWDDGDSLNTIEEKLYTLVQFNLQNGTLSSETVQWTGEEPPHLGAITVLGVQKPVSLVKINNLSVNFKFDTINKYLLIDELDISLEQSLVVTWN</sequence>
<dbReference type="InterPro" id="IPR048395">
    <property type="entry name" value="Glyco_hydro_31_C"/>
</dbReference>
<keyword evidence="6" id="KW-0325">Glycoprotein</keyword>
<dbReference type="InterPro" id="IPR000519">
    <property type="entry name" value="P_trefoil_dom"/>
</dbReference>
<evidence type="ECO:0000313" key="12">
    <source>
        <dbReference type="Proteomes" id="UP000504635"/>
    </source>
</evidence>
<dbReference type="CDD" id="cd00111">
    <property type="entry name" value="Trefoil"/>
    <property type="match status" value="1"/>
</dbReference>
<dbReference type="Gene3D" id="4.10.110.10">
    <property type="entry name" value="Spasmolytic Protein, domain 1"/>
    <property type="match status" value="1"/>
</dbReference>
<proteinExistence type="inferred from homology"/>
<evidence type="ECO:0000256" key="6">
    <source>
        <dbReference type="ARBA" id="ARBA00023180"/>
    </source>
</evidence>
<evidence type="ECO:0000256" key="4">
    <source>
        <dbReference type="ARBA" id="ARBA00023136"/>
    </source>
</evidence>
<evidence type="ECO:0000256" key="10">
    <source>
        <dbReference type="SAM" id="Phobius"/>
    </source>
</evidence>
<dbReference type="GO" id="GO:0030246">
    <property type="term" value="F:carbohydrate binding"/>
    <property type="evidence" value="ECO:0007669"/>
    <property type="project" value="InterPro"/>
</dbReference>
<dbReference type="CDD" id="cd14752">
    <property type="entry name" value="GH31_N"/>
    <property type="match status" value="1"/>
</dbReference>
<keyword evidence="4 10" id="KW-0472">Membrane</keyword>
<evidence type="ECO:0000256" key="3">
    <source>
        <dbReference type="ARBA" id="ARBA00022801"/>
    </source>
</evidence>
<dbReference type="InParanoid" id="A0A6J2YQE8"/>
<dbReference type="InterPro" id="IPR030459">
    <property type="entry name" value="Glyco_hydro_31_CS"/>
</dbReference>
<dbReference type="GO" id="GO:0016020">
    <property type="term" value="C:membrane"/>
    <property type="evidence" value="ECO:0007669"/>
    <property type="project" value="UniProtKB-SubCell"/>
</dbReference>
<dbReference type="PANTHER" id="PTHR22762">
    <property type="entry name" value="ALPHA-GLUCOSIDASE"/>
    <property type="match status" value="1"/>
</dbReference>
<dbReference type="Gene3D" id="2.60.40.1760">
    <property type="entry name" value="glycosyl hydrolase (family 31)"/>
    <property type="match status" value="1"/>
</dbReference>
<dbReference type="InterPro" id="IPR025887">
    <property type="entry name" value="Glyco_hydro_31_N_dom"/>
</dbReference>
<keyword evidence="10" id="KW-1133">Transmembrane helix</keyword>
<evidence type="ECO:0000256" key="1">
    <source>
        <dbReference type="ARBA" id="ARBA00004370"/>
    </source>
</evidence>
<dbReference type="Gene3D" id="2.60.40.1180">
    <property type="entry name" value="Golgi alpha-mannosidase II"/>
    <property type="match status" value="2"/>
</dbReference>
<dbReference type="GO" id="GO:0005975">
    <property type="term" value="P:carbohydrate metabolic process"/>
    <property type="evidence" value="ECO:0007669"/>
    <property type="project" value="InterPro"/>
</dbReference>
<gene>
    <name evidence="13" type="primary">LOC115889651</name>
</gene>
<dbReference type="OrthoDB" id="1334205at2759"/>
<comment type="caution">
    <text evidence="8">Lacks conserved residue(s) required for the propagation of feature annotation.</text>
</comment>
<name>A0A6J2YQE8_SITOR</name>
<dbReference type="Pfam" id="PF01055">
    <property type="entry name" value="Glyco_hydro_31_2nd"/>
    <property type="match status" value="1"/>
</dbReference>
<feature type="transmembrane region" description="Helical" evidence="10">
    <location>
        <begin position="80"/>
        <end position="102"/>
    </location>
</feature>
<dbReference type="PROSITE" id="PS51448">
    <property type="entry name" value="P_TREFOIL_2"/>
    <property type="match status" value="1"/>
</dbReference>
<keyword evidence="7 9" id="KW-0326">Glycosidase</keyword>
<dbReference type="KEGG" id="soy:115889651"/>
<dbReference type="InterPro" id="IPR000322">
    <property type="entry name" value="Glyco_hydro_31_TIM"/>
</dbReference>
<evidence type="ECO:0000256" key="7">
    <source>
        <dbReference type="ARBA" id="ARBA00023295"/>
    </source>
</evidence>
<dbReference type="InterPro" id="IPR013780">
    <property type="entry name" value="Glyco_hydro_b"/>
</dbReference>
<evidence type="ECO:0000256" key="2">
    <source>
        <dbReference type="ARBA" id="ARBA00007806"/>
    </source>
</evidence>
<organism evidence="12 13">
    <name type="scientific">Sitophilus oryzae</name>
    <name type="common">Rice weevil</name>
    <name type="synonym">Curculio oryzae</name>
    <dbReference type="NCBI Taxonomy" id="7048"/>
    <lineage>
        <taxon>Eukaryota</taxon>
        <taxon>Metazoa</taxon>
        <taxon>Ecdysozoa</taxon>
        <taxon>Arthropoda</taxon>
        <taxon>Hexapoda</taxon>
        <taxon>Insecta</taxon>
        <taxon>Pterygota</taxon>
        <taxon>Neoptera</taxon>
        <taxon>Endopterygota</taxon>
        <taxon>Coleoptera</taxon>
        <taxon>Polyphaga</taxon>
        <taxon>Cucujiformia</taxon>
        <taxon>Curculionidae</taxon>
        <taxon>Dryophthorinae</taxon>
        <taxon>Sitophilus</taxon>
    </lineage>
</organism>
<keyword evidence="10" id="KW-0812">Transmembrane</keyword>